<proteinExistence type="inferred from homology"/>
<dbReference type="PRINTS" id="PR00080">
    <property type="entry name" value="SDRFAMILY"/>
</dbReference>
<feature type="domain" description="Ketoreductase" evidence="4">
    <location>
        <begin position="5"/>
        <end position="187"/>
    </location>
</feature>
<dbReference type="Proteomes" id="UP000322887">
    <property type="component" value="Chromosome"/>
</dbReference>
<dbReference type="Pfam" id="PF00106">
    <property type="entry name" value="adh_short"/>
    <property type="match status" value="1"/>
</dbReference>
<keyword evidence="2 5" id="KW-0560">Oxidoreductase</keyword>
<name>A0ABX5YT56_9PLAN</name>
<dbReference type="EMBL" id="CP042910">
    <property type="protein sequence ID" value="QEG18767.1"/>
    <property type="molecule type" value="Genomic_DNA"/>
</dbReference>
<evidence type="ECO:0000256" key="2">
    <source>
        <dbReference type="ARBA" id="ARBA00023002"/>
    </source>
</evidence>
<evidence type="ECO:0000256" key="1">
    <source>
        <dbReference type="ARBA" id="ARBA00006484"/>
    </source>
</evidence>
<organism evidence="5 6">
    <name type="scientific">Gimesia maris</name>
    <dbReference type="NCBI Taxonomy" id="122"/>
    <lineage>
        <taxon>Bacteria</taxon>
        <taxon>Pseudomonadati</taxon>
        <taxon>Planctomycetota</taxon>
        <taxon>Planctomycetia</taxon>
        <taxon>Planctomycetales</taxon>
        <taxon>Planctomycetaceae</taxon>
        <taxon>Gimesia</taxon>
    </lineage>
</organism>
<accession>A0ABX5YT56</accession>
<dbReference type="InterPro" id="IPR036291">
    <property type="entry name" value="NAD(P)-bd_dom_sf"/>
</dbReference>
<evidence type="ECO:0000313" key="6">
    <source>
        <dbReference type="Proteomes" id="UP000322887"/>
    </source>
</evidence>
<dbReference type="PROSITE" id="PS00061">
    <property type="entry name" value="ADH_SHORT"/>
    <property type="match status" value="1"/>
</dbReference>
<dbReference type="PANTHER" id="PTHR43669:SF8">
    <property type="entry name" value="SHORT-CHAIN TYPE DEHYDROGENASE_REDUCTASE-RELATED"/>
    <property type="match status" value="1"/>
</dbReference>
<protein>
    <submittedName>
        <fullName evidence="5">3-oxoacyl-[acyl-carrier-protein] reductase FabG</fullName>
        <ecNumber evidence="5">1.1.1.100</ecNumber>
    </submittedName>
</protein>
<dbReference type="SMART" id="SM00822">
    <property type="entry name" value="PKS_KR"/>
    <property type="match status" value="1"/>
</dbReference>
<dbReference type="PRINTS" id="PR00081">
    <property type="entry name" value="GDHRDH"/>
</dbReference>
<dbReference type="GO" id="GO:0004316">
    <property type="term" value="F:3-oxoacyl-[acyl-carrier-protein] reductase (NADPH) activity"/>
    <property type="evidence" value="ECO:0007669"/>
    <property type="project" value="UniProtKB-EC"/>
</dbReference>
<sequence>MSSNRTAIVTGGSGGIGSEICKRLARDGYRVVVHYGNDRQAAEKVVQEITDSGGIAIVRSADIADEDAVRNMFEFTSAEFGGLDVVVANAGIGGGGPIEQVELADFTKLVAVNFVGAFLTLREAARRLSDGGRLIYVSSQLAERPRTGTGTYSATKAGIDAMLVSMSHELGTRGITVNSVRPGATEPPSLACLPEVTKNGRSFFATFLRSSDSVIPMTSPQSFRSWPATTRRGLQDNTFVPMVVRQIDLFTSWRRKTDREVFNPLLYLLNLFKPVPLVFRPHQNRTAVDVQERIAYDSA</sequence>
<dbReference type="PANTHER" id="PTHR43669">
    <property type="entry name" value="5-KETO-D-GLUCONATE 5-REDUCTASE"/>
    <property type="match status" value="1"/>
</dbReference>
<gene>
    <name evidence="5" type="primary">fabG_9</name>
    <name evidence="5" type="ORF">GmarT_46580</name>
</gene>
<dbReference type="EC" id="1.1.1.100" evidence="5"/>
<dbReference type="InterPro" id="IPR002347">
    <property type="entry name" value="SDR_fam"/>
</dbReference>
<keyword evidence="6" id="KW-1185">Reference proteome</keyword>
<comment type="similarity">
    <text evidence="1 3">Belongs to the short-chain dehydrogenases/reductases (SDR) family.</text>
</comment>
<reference evidence="5 6" key="1">
    <citation type="submission" date="2019-08" db="EMBL/GenBank/DDBJ databases">
        <title>Deep-cultivation of Planctomycetes and their phenomic and genomic characterization uncovers novel biology.</title>
        <authorList>
            <person name="Wiegand S."/>
            <person name="Jogler M."/>
            <person name="Boedeker C."/>
            <person name="Pinto D."/>
            <person name="Vollmers J."/>
            <person name="Rivas-Marin E."/>
            <person name="Kohn T."/>
            <person name="Peeters S.H."/>
            <person name="Heuer A."/>
            <person name="Rast P."/>
            <person name="Oberbeckmann S."/>
            <person name="Bunk B."/>
            <person name="Jeske O."/>
            <person name="Meyerdierks A."/>
            <person name="Storesund J.E."/>
            <person name="Kallscheuer N."/>
            <person name="Luecker S."/>
            <person name="Lage O.M."/>
            <person name="Pohl T."/>
            <person name="Merkel B.J."/>
            <person name="Hornburger P."/>
            <person name="Mueller R.-W."/>
            <person name="Bruemmer F."/>
            <person name="Labrenz M."/>
            <person name="Spormann A.M."/>
            <person name="Op den Camp H."/>
            <person name="Overmann J."/>
            <person name="Amann R."/>
            <person name="Jetten M.S.M."/>
            <person name="Mascher T."/>
            <person name="Medema M.H."/>
            <person name="Devos D.P."/>
            <person name="Kaster A.-K."/>
            <person name="Ovreas L."/>
            <person name="Rohde M."/>
            <person name="Galperin M.Y."/>
            <person name="Jogler C."/>
        </authorList>
    </citation>
    <scope>NUCLEOTIDE SEQUENCE [LARGE SCALE GENOMIC DNA]</scope>
    <source>
        <strain evidence="5 6">DSM 8797</strain>
    </source>
</reference>
<dbReference type="InterPro" id="IPR057326">
    <property type="entry name" value="KR_dom"/>
</dbReference>
<evidence type="ECO:0000313" key="5">
    <source>
        <dbReference type="EMBL" id="QEG18767.1"/>
    </source>
</evidence>
<evidence type="ECO:0000259" key="4">
    <source>
        <dbReference type="SMART" id="SM00822"/>
    </source>
</evidence>
<evidence type="ECO:0000256" key="3">
    <source>
        <dbReference type="RuleBase" id="RU000363"/>
    </source>
</evidence>
<dbReference type="SUPFAM" id="SSF51735">
    <property type="entry name" value="NAD(P)-binding Rossmann-fold domains"/>
    <property type="match status" value="1"/>
</dbReference>
<dbReference type="InterPro" id="IPR020904">
    <property type="entry name" value="Sc_DH/Rdtase_CS"/>
</dbReference>
<dbReference type="Gene3D" id="3.40.50.720">
    <property type="entry name" value="NAD(P)-binding Rossmann-like Domain"/>
    <property type="match status" value="1"/>
</dbReference>